<proteinExistence type="predicted"/>
<dbReference type="VEuPathDB" id="FungiDB:H310_04724"/>
<evidence type="ECO:0000256" key="1">
    <source>
        <dbReference type="SAM" id="Coils"/>
    </source>
</evidence>
<feature type="compositionally biased region" description="Polar residues" evidence="2">
    <location>
        <begin position="117"/>
        <end position="126"/>
    </location>
</feature>
<keyword evidence="1" id="KW-0175">Coiled coil</keyword>
<accession>A0A024UE38</accession>
<dbReference type="EMBL" id="KI913958">
    <property type="protein sequence ID" value="ETW04450.1"/>
    <property type="molecule type" value="Genomic_DNA"/>
</dbReference>
<feature type="compositionally biased region" description="Low complexity" evidence="2">
    <location>
        <begin position="336"/>
        <end position="351"/>
    </location>
</feature>
<dbReference type="OrthoDB" id="79860at2759"/>
<gene>
    <name evidence="3" type="ORF">H310_04724</name>
</gene>
<sequence>MTEVDSVIARLRRQIDGLKSKEQKLIDELDAVIESPDATMLDLLVFDKNKFPASRELWSRIGPTIPPALEQAYIAYKVARQQMKSTATYDNDSTVPSTPSATVENNEETSLACPKTASVTEVTSTPVSPPLPLGPDERSVAPTVATTATAALSHAPRASTRIRSKQDLPPPSVPSSSNEANEANDDDDQDSESDLNAPLVNLRRRVLLPKQDEAQEDDTPNDDHEDEDGDDDGDDDGDGDIEDDGGTSAKTSKRNLVKPPKGKVGRPRKHPPARSTATRVSARHHNAKSADETSSPAASTSPTRSASTGRGRKKKATAQDPVVDDNTPTRRKSARRAAATTSAPTKAAPATGGRKKKATDSE</sequence>
<feature type="compositionally biased region" description="Low complexity" evidence="2">
    <location>
        <begin position="293"/>
        <end position="309"/>
    </location>
</feature>
<dbReference type="RefSeq" id="XP_008867406.1">
    <property type="nucleotide sequence ID" value="XM_008869184.1"/>
</dbReference>
<feature type="compositionally biased region" description="Polar residues" evidence="2">
    <location>
        <begin position="86"/>
        <end position="104"/>
    </location>
</feature>
<feature type="compositionally biased region" description="Acidic residues" evidence="2">
    <location>
        <begin position="182"/>
        <end position="193"/>
    </location>
</feature>
<feature type="coiled-coil region" evidence="1">
    <location>
        <begin position="1"/>
        <end position="28"/>
    </location>
</feature>
<organism evidence="3">
    <name type="scientific">Aphanomyces invadans</name>
    <dbReference type="NCBI Taxonomy" id="157072"/>
    <lineage>
        <taxon>Eukaryota</taxon>
        <taxon>Sar</taxon>
        <taxon>Stramenopiles</taxon>
        <taxon>Oomycota</taxon>
        <taxon>Saprolegniomycetes</taxon>
        <taxon>Saprolegniales</taxon>
        <taxon>Verrucalvaceae</taxon>
        <taxon>Aphanomyces</taxon>
    </lineage>
</organism>
<feature type="compositionally biased region" description="Basic residues" evidence="2">
    <location>
        <begin position="251"/>
        <end position="272"/>
    </location>
</feature>
<name>A0A024UE38_9STRA</name>
<evidence type="ECO:0000313" key="3">
    <source>
        <dbReference type="EMBL" id="ETW04450.1"/>
    </source>
</evidence>
<feature type="region of interest" description="Disordered" evidence="2">
    <location>
        <begin position="86"/>
        <end position="362"/>
    </location>
</feature>
<protein>
    <submittedName>
        <fullName evidence="3">Uncharacterized protein</fullName>
    </submittedName>
</protein>
<dbReference type="AlphaFoldDB" id="A0A024UE38"/>
<feature type="compositionally biased region" description="Basic residues" evidence="2">
    <location>
        <begin position="353"/>
        <end position="362"/>
    </location>
</feature>
<feature type="compositionally biased region" description="Low complexity" evidence="2">
    <location>
        <begin position="140"/>
        <end position="151"/>
    </location>
</feature>
<dbReference type="GeneID" id="20081774"/>
<evidence type="ECO:0000256" key="2">
    <source>
        <dbReference type="SAM" id="MobiDB-lite"/>
    </source>
</evidence>
<feature type="compositionally biased region" description="Acidic residues" evidence="2">
    <location>
        <begin position="214"/>
        <end position="245"/>
    </location>
</feature>
<reference evidence="3" key="1">
    <citation type="submission" date="2013-12" db="EMBL/GenBank/DDBJ databases">
        <title>The Genome Sequence of Aphanomyces invadans NJM9701.</title>
        <authorList>
            <consortium name="The Broad Institute Genomics Platform"/>
            <person name="Russ C."/>
            <person name="Tyler B."/>
            <person name="van West P."/>
            <person name="Dieguez-Uribeondo J."/>
            <person name="Young S.K."/>
            <person name="Zeng Q."/>
            <person name="Gargeya S."/>
            <person name="Fitzgerald M."/>
            <person name="Abouelleil A."/>
            <person name="Alvarado L."/>
            <person name="Chapman S.B."/>
            <person name="Gainer-Dewar J."/>
            <person name="Goldberg J."/>
            <person name="Griggs A."/>
            <person name="Gujja S."/>
            <person name="Hansen M."/>
            <person name="Howarth C."/>
            <person name="Imamovic A."/>
            <person name="Ireland A."/>
            <person name="Larimer J."/>
            <person name="McCowan C."/>
            <person name="Murphy C."/>
            <person name="Pearson M."/>
            <person name="Poon T.W."/>
            <person name="Priest M."/>
            <person name="Roberts A."/>
            <person name="Saif S."/>
            <person name="Shea T."/>
            <person name="Sykes S."/>
            <person name="Wortman J."/>
            <person name="Nusbaum C."/>
            <person name="Birren B."/>
        </authorList>
    </citation>
    <scope>NUCLEOTIDE SEQUENCE [LARGE SCALE GENOMIC DNA]</scope>
    <source>
        <strain evidence="3">NJM9701</strain>
    </source>
</reference>